<evidence type="ECO:0000313" key="9">
    <source>
        <dbReference type="Proteomes" id="UP000278252"/>
    </source>
</evidence>
<reference evidence="8" key="2">
    <citation type="submission" date="2017-04" db="EMBL/GenBank/DDBJ databases">
        <authorList>
            <person name="Varghese N."/>
            <person name="Submissions S."/>
        </authorList>
    </citation>
    <scope>NUCLEOTIDE SEQUENCE [LARGE SCALE GENOMIC DNA]</scope>
    <source>
        <strain evidence="8">FDF-1</strain>
    </source>
</reference>
<name>A0A1X7NW78_9EURY</name>
<keyword evidence="4 5" id="KW-0472">Membrane</keyword>
<reference evidence="6 9" key="3">
    <citation type="submission" date="2018-10" db="EMBL/GenBank/DDBJ databases">
        <title>Cultivation of a novel Methanohalophilus strain from Kebrit Deep of the Red Sea and a genomic comparison of members of the genus Methanohalophilus.</title>
        <authorList>
            <person name="Guan Y."/>
            <person name="Ngugi D.K."/>
            <person name="Stingl U."/>
        </authorList>
    </citation>
    <scope>NUCLEOTIDE SEQUENCE [LARGE SCALE GENOMIC DNA]</scope>
    <source>
        <strain evidence="6 9">DSM 7471</strain>
    </source>
</reference>
<dbReference type="RefSeq" id="WP_084006293.1">
    <property type="nucleotide sequence ID" value="NZ_FXBN01000003.1"/>
</dbReference>
<evidence type="ECO:0000256" key="2">
    <source>
        <dbReference type="ARBA" id="ARBA00022692"/>
    </source>
</evidence>
<dbReference type="OrthoDB" id="84619at2157"/>
<dbReference type="Proteomes" id="UP000193969">
    <property type="component" value="Unassembled WGS sequence"/>
</dbReference>
<dbReference type="Pfam" id="PF01956">
    <property type="entry name" value="EMC3_TMCO1"/>
    <property type="match status" value="1"/>
</dbReference>
<organism evidence="7 8">
    <name type="scientific">Methanohalophilus portucalensis FDF-1</name>
    <dbReference type="NCBI Taxonomy" id="523843"/>
    <lineage>
        <taxon>Archaea</taxon>
        <taxon>Methanobacteriati</taxon>
        <taxon>Methanobacteriota</taxon>
        <taxon>Stenosarchaea group</taxon>
        <taxon>Methanomicrobia</taxon>
        <taxon>Methanosarcinales</taxon>
        <taxon>Methanosarcinaceae</taxon>
        <taxon>Methanohalophilus</taxon>
    </lineage>
</organism>
<evidence type="ECO:0000313" key="8">
    <source>
        <dbReference type="Proteomes" id="UP000193969"/>
    </source>
</evidence>
<dbReference type="PANTHER" id="PTHR42198">
    <property type="entry name" value="INTEGRAL MEMBRANE PROTEIN"/>
    <property type="match status" value="1"/>
</dbReference>
<feature type="transmembrane region" description="Helical" evidence="5">
    <location>
        <begin position="41"/>
        <end position="58"/>
    </location>
</feature>
<keyword evidence="2 5" id="KW-0812">Transmembrane</keyword>
<evidence type="ECO:0000256" key="5">
    <source>
        <dbReference type="SAM" id="Phobius"/>
    </source>
</evidence>
<evidence type="ECO:0000256" key="4">
    <source>
        <dbReference type="ARBA" id="ARBA00023136"/>
    </source>
</evidence>
<dbReference type="SMART" id="SM01415">
    <property type="entry name" value="DUF106"/>
    <property type="match status" value="1"/>
</dbReference>
<gene>
    <name evidence="6" type="ORF">EFE41_05060</name>
    <name evidence="7" type="ORF">SAMN06264941_1704</name>
</gene>
<feature type="transmembrane region" description="Helical" evidence="5">
    <location>
        <begin position="141"/>
        <end position="159"/>
    </location>
</feature>
<dbReference type="InterPro" id="IPR038978">
    <property type="entry name" value="MJ0935"/>
</dbReference>
<protein>
    <submittedName>
        <fullName evidence="6">DUF106 domain-containing protein</fullName>
    </submittedName>
    <submittedName>
        <fullName evidence="7">Uncharacterized membrane protein, DUF106 family</fullName>
    </submittedName>
</protein>
<evidence type="ECO:0000313" key="6">
    <source>
        <dbReference type="EMBL" id="RNI11590.1"/>
    </source>
</evidence>
<keyword evidence="3 5" id="KW-1133">Transmembrane helix</keyword>
<dbReference type="AlphaFoldDB" id="A0A1X7NW78"/>
<evidence type="ECO:0000256" key="1">
    <source>
        <dbReference type="ARBA" id="ARBA00004141"/>
    </source>
</evidence>
<dbReference type="GO" id="GO:0016020">
    <property type="term" value="C:membrane"/>
    <property type="evidence" value="ECO:0007669"/>
    <property type="project" value="UniProtKB-SubCell"/>
</dbReference>
<dbReference type="EMBL" id="RJJH01000010">
    <property type="protein sequence ID" value="RNI11590.1"/>
    <property type="molecule type" value="Genomic_DNA"/>
</dbReference>
<dbReference type="Proteomes" id="UP000278252">
    <property type="component" value="Unassembled WGS sequence"/>
</dbReference>
<reference evidence="7" key="1">
    <citation type="submission" date="2017-04" db="EMBL/GenBank/DDBJ databases">
        <authorList>
            <person name="Afonso C.L."/>
            <person name="Miller P.J."/>
            <person name="Scott M.A."/>
            <person name="Spackman E."/>
            <person name="Goraichik I."/>
            <person name="Dimitrov K.M."/>
            <person name="Suarez D.L."/>
            <person name="Swayne D.E."/>
        </authorList>
    </citation>
    <scope>NUCLEOTIDE SEQUENCE [LARGE SCALE GENOMIC DNA]</scope>
    <source>
        <strain evidence="7">FDF-1</strain>
    </source>
</reference>
<evidence type="ECO:0000256" key="3">
    <source>
        <dbReference type="ARBA" id="ARBA00022989"/>
    </source>
</evidence>
<dbReference type="PANTHER" id="PTHR42198:SF1">
    <property type="entry name" value="INTEGRAL MEMBRANE PROTEIN"/>
    <property type="match status" value="1"/>
</dbReference>
<comment type="subcellular location">
    <subcellularLocation>
        <location evidence="1">Membrane</location>
        <topology evidence="1">Multi-pass membrane protein</topology>
    </subcellularLocation>
</comment>
<feature type="transmembrane region" description="Helical" evidence="5">
    <location>
        <begin position="15"/>
        <end position="34"/>
    </location>
</feature>
<accession>A0A1X7NW78</accession>
<proteinExistence type="predicted"/>
<dbReference type="EMBL" id="FXBN01000003">
    <property type="protein sequence ID" value="SMH41935.1"/>
    <property type="molecule type" value="Genomic_DNA"/>
</dbReference>
<dbReference type="InterPro" id="IPR002809">
    <property type="entry name" value="EMC3/TMCO1"/>
</dbReference>
<sequence>MSVMVALENAKLKQLLERFVIAVGISLMLGIVLIGEDGREIVGSIVGIIMDPIIMLVGESNFHVMLFIMAAITALYASLIQKYTIDWDLMRSTQERMKSFQKEYREAQLAQNNYMINKLDEQRKEMMSDQMEMSKQQFKPMAYISIISLPLFMWAYYYISEHGSAALTFPFIGEILLTTPIIGPIQYWIFWYFITSLAISQVVRKALDIGGV</sequence>
<feature type="transmembrane region" description="Helical" evidence="5">
    <location>
        <begin position="64"/>
        <end position="81"/>
    </location>
</feature>
<feature type="transmembrane region" description="Helical" evidence="5">
    <location>
        <begin position="171"/>
        <end position="194"/>
    </location>
</feature>
<evidence type="ECO:0000313" key="7">
    <source>
        <dbReference type="EMBL" id="SMH41935.1"/>
    </source>
</evidence>
<keyword evidence="8" id="KW-1185">Reference proteome</keyword>